<evidence type="ECO:0000313" key="1">
    <source>
        <dbReference type="EMBL" id="KAL1529636.1"/>
    </source>
</evidence>
<protein>
    <submittedName>
        <fullName evidence="1">Uncharacterized protein</fullName>
    </submittedName>
</protein>
<gene>
    <name evidence="1" type="ORF">AB1Y20_000578</name>
</gene>
<evidence type="ECO:0000313" key="2">
    <source>
        <dbReference type="Proteomes" id="UP001515480"/>
    </source>
</evidence>
<comment type="caution">
    <text evidence="1">The sequence shown here is derived from an EMBL/GenBank/DDBJ whole genome shotgun (WGS) entry which is preliminary data.</text>
</comment>
<dbReference type="EMBL" id="JBGBPQ010000001">
    <property type="protein sequence ID" value="KAL1529636.1"/>
    <property type="molecule type" value="Genomic_DNA"/>
</dbReference>
<organism evidence="1 2">
    <name type="scientific">Prymnesium parvum</name>
    <name type="common">Toxic golden alga</name>
    <dbReference type="NCBI Taxonomy" id="97485"/>
    <lineage>
        <taxon>Eukaryota</taxon>
        <taxon>Haptista</taxon>
        <taxon>Haptophyta</taxon>
        <taxon>Prymnesiophyceae</taxon>
        <taxon>Prymnesiales</taxon>
        <taxon>Prymnesiaceae</taxon>
        <taxon>Prymnesium</taxon>
    </lineage>
</organism>
<name>A0AB34K9X3_PRYPA</name>
<proteinExistence type="predicted"/>
<reference evidence="1 2" key="1">
    <citation type="journal article" date="2024" name="Science">
        <title>Giant polyketide synthase enzymes in the biosynthesis of giant marine polyether toxins.</title>
        <authorList>
            <person name="Fallon T.R."/>
            <person name="Shende V.V."/>
            <person name="Wierzbicki I.H."/>
            <person name="Pendleton A.L."/>
            <person name="Watervoot N.F."/>
            <person name="Auber R.P."/>
            <person name="Gonzalez D.J."/>
            <person name="Wisecaver J.H."/>
            <person name="Moore B.S."/>
        </authorList>
    </citation>
    <scope>NUCLEOTIDE SEQUENCE [LARGE SCALE GENOMIC DNA]</scope>
    <source>
        <strain evidence="1 2">12B1</strain>
    </source>
</reference>
<dbReference type="Proteomes" id="UP001515480">
    <property type="component" value="Unassembled WGS sequence"/>
</dbReference>
<sequence>MRYACCFTSKADVAACAMNRDVSAAYLYCPGCDTIDPMYARGCVECWEALSAKASAFVKKHEGELAVVEHIVFSAFLSAAWREDAAPSPALRRRGEGRPGGAWSASCPCCVNMMFEKRVSMECVACKPPEELRCEQMVVESPVCGVEGGPDRVMRHSVEVRVFKQIISSSVVEASFKYRYPSATPVSLFHDPPPRQPHADANGMSVRVLLGQDESRGELVLLSAVAFGVLDGALEGERNPTPHTSQELLRAIRYGHTARRMHGGVLDVNLLRRAGKKRKKQAPAGHDAVFRAHRADGAFGHATGTLHHVRQVQAGHRCDVNLPRLPGCYVCLPLCLRSDTRLVVKLLPVYMSRTMRDAIAYGVGANPPCAGADVARADLQQLMETAGAARDPEGYTPGRGRRNAIDMLERMTIAKIDLCCLMEQLSSLRPEFRASLEEVDCTLKNWKYACDPDFAPGYTPRITCNGAQLEKRSSEQGSSSTVGIASHGLSRFSRQHHATIIETSGGHLDTMGVEVEDKVVLVSCTSQSIKISLPADGQCTPPPATSLVFPCYGIATLLSSPWKAGDGDVEVSACTKSSCWHGTVPPDVDEPYLWMRGAWVRSSGGCYPGMSLYHHPARSGAS</sequence>
<keyword evidence="2" id="KW-1185">Reference proteome</keyword>
<dbReference type="AlphaFoldDB" id="A0AB34K9X3"/>
<accession>A0AB34K9X3</accession>